<protein>
    <submittedName>
        <fullName evidence="1 3">Uncharacterized protein</fullName>
    </submittedName>
</protein>
<gene>
    <name evidence="1" type="ORF">TASK_LOCUS2172</name>
</gene>
<keyword evidence="2" id="KW-1185">Reference proteome</keyword>
<name>A0A0R3VXM7_TAEAS</name>
<dbReference type="WBParaSite" id="TASK_0000217101-mRNA-1">
    <property type="protein sequence ID" value="TASK_0000217101-mRNA-1"/>
    <property type="gene ID" value="TASK_0000217101"/>
</dbReference>
<dbReference type="AlphaFoldDB" id="A0A0R3VXM7"/>
<dbReference type="Proteomes" id="UP000282613">
    <property type="component" value="Unassembled WGS sequence"/>
</dbReference>
<evidence type="ECO:0000313" key="3">
    <source>
        <dbReference type="WBParaSite" id="TASK_0000217101-mRNA-1"/>
    </source>
</evidence>
<evidence type="ECO:0000313" key="2">
    <source>
        <dbReference type="Proteomes" id="UP000282613"/>
    </source>
</evidence>
<organism evidence="3">
    <name type="scientific">Taenia asiatica</name>
    <name type="common">Asian tapeworm</name>
    <dbReference type="NCBI Taxonomy" id="60517"/>
    <lineage>
        <taxon>Eukaryota</taxon>
        <taxon>Metazoa</taxon>
        <taxon>Spiralia</taxon>
        <taxon>Lophotrochozoa</taxon>
        <taxon>Platyhelminthes</taxon>
        <taxon>Cestoda</taxon>
        <taxon>Eucestoda</taxon>
        <taxon>Cyclophyllidea</taxon>
        <taxon>Taeniidae</taxon>
        <taxon>Taenia</taxon>
    </lineage>
</organism>
<reference evidence="3" key="1">
    <citation type="submission" date="2017-02" db="UniProtKB">
        <authorList>
            <consortium name="WormBaseParasite"/>
        </authorList>
    </citation>
    <scope>IDENTIFICATION</scope>
</reference>
<proteinExistence type="predicted"/>
<sequence length="71" mass="7904">MISTKWHPLWLEAERIACQSSTCPPIGINDYKSLMSGLKPMLVHFAYTVYLLVEVGDPEVDEGTVHAEALT</sequence>
<evidence type="ECO:0000313" key="1">
    <source>
        <dbReference type="EMBL" id="VDK24489.1"/>
    </source>
</evidence>
<reference evidence="1 2" key="2">
    <citation type="submission" date="2018-11" db="EMBL/GenBank/DDBJ databases">
        <authorList>
            <consortium name="Pathogen Informatics"/>
        </authorList>
    </citation>
    <scope>NUCLEOTIDE SEQUENCE [LARGE SCALE GENOMIC DNA]</scope>
</reference>
<dbReference type="EMBL" id="UYRS01001140">
    <property type="protein sequence ID" value="VDK24489.1"/>
    <property type="molecule type" value="Genomic_DNA"/>
</dbReference>
<accession>A0A0R3VXM7</accession>